<proteinExistence type="predicted"/>
<reference evidence="2 3" key="2">
    <citation type="journal article" date="2011" name="Stand. Genomic Sci.">
        <title>Complete genome sequence of Tsukamurella paurometabola type strain (no. 33).</title>
        <authorList>
            <person name="Munk A.C."/>
            <person name="Lapidus A."/>
            <person name="Lucas S."/>
            <person name="Nolan M."/>
            <person name="Tice H."/>
            <person name="Cheng J.F."/>
            <person name="Del Rio T.G."/>
            <person name="Goodwin L."/>
            <person name="Pitluck S."/>
            <person name="Liolios K."/>
            <person name="Huntemann M."/>
            <person name="Ivanova N."/>
            <person name="Mavromatis K."/>
            <person name="Mikhailova N."/>
            <person name="Pati A."/>
            <person name="Chen A."/>
            <person name="Palaniappan K."/>
            <person name="Tapia R."/>
            <person name="Han C."/>
            <person name="Land M."/>
            <person name="Hauser L."/>
            <person name="Chang Y.J."/>
            <person name="Jeffries C.D."/>
            <person name="Brettin T."/>
            <person name="Yasawong M."/>
            <person name="Brambilla E.M."/>
            <person name="Rohde M."/>
            <person name="Sikorski J."/>
            <person name="Goker M."/>
            <person name="Detter J.C."/>
            <person name="Woyke T."/>
            <person name="Bristow J."/>
            <person name="Eisen J.A."/>
            <person name="Markowitz V."/>
            <person name="Hugenholtz P."/>
            <person name="Kyrpides N.C."/>
            <person name="Klenk H.P."/>
        </authorList>
    </citation>
    <scope>NUCLEOTIDE SEQUENCE [LARGE SCALE GENOMIC DNA]</scope>
    <source>
        <strain evidence="3">ATCC 8368 / DSM 20162 / CCUG 35730 / CIP 100753 / JCM 10117 / KCTC 9821 / NBRC 16120 / NCIMB 702349 / NCTC 13040</strain>
    </source>
</reference>
<protein>
    <recommendedName>
        <fullName evidence="4">Alkaline shock response membrane anchor protein AmaP</fullName>
    </recommendedName>
</protein>
<dbReference type="Proteomes" id="UP000001213">
    <property type="component" value="Chromosome"/>
</dbReference>
<dbReference type="AlphaFoldDB" id="D5UNE4"/>
<reference evidence="3" key="1">
    <citation type="submission" date="2010-03" db="EMBL/GenBank/DDBJ databases">
        <title>The complete chromosome of Tsukamurella paurometabola DSM 20162.</title>
        <authorList>
            <consortium name="US DOE Joint Genome Institute (JGI-PGF)"/>
            <person name="Lucas S."/>
            <person name="Copeland A."/>
            <person name="Lapidus A."/>
            <person name="Glavina del Rio T."/>
            <person name="Dalin E."/>
            <person name="Tice H."/>
            <person name="Bruce D."/>
            <person name="Goodwin L."/>
            <person name="Pitluck S."/>
            <person name="Kyrpides N."/>
            <person name="Mavromatis K."/>
            <person name="Ivanova N."/>
            <person name="Mikhailova N."/>
            <person name="Munk A.C."/>
            <person name="Brettin T."/>
            <person name="Detter J.C."/>
            <person name="Tapia R."/>
            <person name="Han C."/>
            <person name="Larimer F."/>
            <person name="Land M."/>
            <person name="Hauser L."/>
            <person name="Markowitz V."/>
            <person name="Cheng J.-F."/>
            <person name="Hugenholtz P."/>
            <person name="Woyke T."/>
            <person name="Wu D."/>
            <person name="Jando M."/>
            <person name="Brambilla E."/>
            <person name="Klenk H.-P."/>
            <person name="Eisen J.A."/>
        </authorList>
    </citation>
    <scope>NUCLEOTIDE SEQUENCE [LARGE SCALE GENOMIC DNA]</scope>
    <source>
        <strain evidence="3">ATCC 8368 / DSM 20162 / CCUG 35730 / CIP 100753 / JCM 10117 / KCTC 9821 / NBRC 16120 / NCIMB 702349 / NCTC 13040</strain>
    </source>
</reference>
<dbReference type="RefSeq" id="WP_013128629.1">
    <property type="nucleotide sequence ID" value="NC_014158.1"/>
</dbReference>
<keyword evidence="1" id="KW-1133">Transmembrane helix</keyword>
<dbReference type="STRING" id="521096.Tpau_4069"/>
<evidence type="ECO:0000313" key="3">
    <source>
        <dbReference type="Proteomes" id="UP000001213"/>
    </source>
</evidence>
<organism evidence="2 3">
    <name type="scientific">Tsukamurella paurometabola (strain ATCC 8368 / DSM 20162 / CCUG 35730 / CIP 100753 / JCM 10117 / KCTC 9821 / NBRC 16120 / NCIMB 702349 / NCTC 13040)</name>
    <name type="common">Corynebacterium paurometabolum</name>
    <dbReference type="NCBI Taxonomy" id="521096"/>
    <lineage>
        <taxon>Bacteria</taxon>
        <taxon>Bacillati</taxon>
        <taxon>Actinomycetota</taxon>
        <taxon>Actinomycetes</taxon>
        <taxon>Mycobacteriales</taxon>
        <taxon>Tsukamurellaceae</taxon>
        <taxon>Tsukamurella</taxon>
    </lineage>
</organism>
<dbReference type="EMBL" id="CP001966">
    <property type="protein sequence ID" value="ADG80639.1"/>
    <property type="molecule type" value="Genomic_DNA"/>
</dbReference>
<sequence length="191" mass="20598">MRSSTRVIDRILTGLLGLGLIAGGGWLLAYRQGVRFTTDATHRLAPDVIARTPDQPWWQAAVVAAGVVLILLTAWLLVRHLRAPASKTVDTEHGGTVDLSRIADAVADDLARSDVIRRARARTLVERGHPVIRVSATVAPGAADDELATLARAAQHEVTRATNPDVRLQLLVNGEDASERRRERSAATTEA</sequence>
<keyword evidence="1" id="KW-0472">Membrane</keyword>
<keyword evidence="3" id="KW-1185">Reference proteome</keyword>
<evidence type="ECO:0000313" key="2">
    <source>
        <dbReference type="EMBL" id="ADG80639.1"/>
    </source>
</evidence>
<accession>D5UNE4</accession>
<feature type="transmembrane region" description="Helical" evidence="1">
    <location>
        <begin position="57"/>
        <end position="78"/>
    </location>
</feature>
<dbReference type="HOGENOM" id="CLU_122387_1_0_11"/>
<gene>
    <name evidence="2" type="ordered locus">Tpau_4069</name>
</gene>
<keyword evidence="1" id="KW-0812">Transmembrane</keyword>
<name>D5UNE4_TSUPD</name>
<dbReference type="KEGG" id="tpr:Tpau_4069"/>
<feature type="transmembrane region" description="Helical" evidence="1">
    <location>
        <begin position="12"/>
        <end position="29"/>
    </location>
</feature>
<evidence type="ECO:0000256" key="1">
    <source>
        <dbReference type="SAM" id="Phobius"/>
    </source>
</evidence>
<evidence type="ECO:0008006" key="4">
    <source>
        <dbReference type="Google" id="ProtNLM"/>
    </source>
</evidence>